<evidence type="ECO:0000256" key="5">
    <source>
        <dbReference type="ARBA" id="ARBA00022989"/>
    </source>
</evidence>
<dbReference type="InterPro" id="IPR036837">
    <property type="entry name" value="Cation_efflux_CTD_sf"/>
</dbReference>
<dbReference type="GO" id="GO:0008324">
    <property type="term" value="F:monoatomic cation transmembrane transporter activity"/>
    <property type="evidence" value="ECO:0007669"/>
    <property type="project" value="InterPro"/>
</dbReference>
<evidence type="ECO:0000256" key="7">
    <source>
        <dbReference type="SAM" id="Phobius"/>
    </source>
</evidence>
<dbReference type="OrthoDB" id="9806522at2"/>
<reference evidence="10 11" key="1">
    <citation type="submission" date="2019-09" db="EMBL/GenBank/DDBJ databases">
        <authorList>
            <person name="Valk L.C."/>
        </authorList>
    </citation>
    <scope>NUCLEOTIDE SEQUENCE [LARGE SCALE GENOMIC DNA]</scope>
    <source>
        <strain evidence="10">GalUA</strain>
    </source>
</reference>
<dbReference type="PANTHER" id="PTHR43840">
    <property type="entry name" value="MITOCHONDRIAL METAL TRANSPORTER 1-RELATED"/>
    <property type="match status" value="1"/>
</dbReference>
<dbReference type="Pfam" id="PF01545">
    <property type="entry name" value="Cation_efflux"/>
    <property type="match status" value="1"/>
</dbReference>
<dbReference type="NCBIfam" id="TIGR01297">
    <property type="entry name" value="CDF"/>
    <property type="match status" value="1"/>
</dbReference>
<dbReference type="Gene3D" id="1.20.1510.10">
    <property type="entry name" value="Cation efflux protein transmembrane domain"/>
    <property type="match status" value="1"/>
</dbReference>
<evidence type="ECO:0000256" key="6">
    <source>
        <dbReference type="ARBA" id="ARBA00023136"/>
    </source>
</evidence>
<keyword evidence="4 7" id="KW-0812">Transmembrane</keyword>
<evidence type="ECO:0000313" key="10">
    <source>
        <dbReference type="EMBL" id="KAB1435703.1"/>
    </source>
</evidence>
<dbReference type="SUPFAM" id="SSF161111">
    <property type="entry name" value="Cation efflux protein transmembrane domain-like"/>
    <property type="match status" value="1"/>
</dbReference>
<evidence type="ECO:0000256" key="3">
    <source>
        <dbReference type="ARBA" id="ARBA00022448"/>
    </source>
</evidence>
<keyword evidence="11" id="KW-1185">Reference proteome</keyword>
<protein>
    <submittedName>
        <fullName evidence="10">Cation transporter</fullName>
    </submittedName>
</protein>
<feature type="domain" description="Cation efflux protein cytoplasmic" evidence="9">
    <location>
        <begin position="226"/>
        <end position="302"/>
    </location>
</feature>
<sequence length="387" mass="42698">MITLLAKIFIKNQDISNEKVRRQYGILSSIVGISLNIILFLIKYLAGVISGSIAITADAFNNLSDAGSSVITLIGFQFSGKKPDAEHPFGHGRGEYISGFIVSIAIILVGFELAKSSFAKILSPTVIETSNLAILILVVSIGVKLYMYIYNTKIGKKIDSETMKATAIDSFSDSIATLVVLLSMIVMRKTGVLIDGWSGMVVAIFILYAGYHAAKDTLSPLLGQVPDPKLVQQIEEIVMSHEEVSGIHDLIVHDYGPGRLMISLHGEVAGDGDIFKLHDAIDRIENELNTKLGCEAVIHMDPIVVDDEQVIKMREQIEEKIKEISPEISIHDFRLIKGPTHTNVIFDAAVPFKFHLSDEEVKSQIETMIQTNWTHCYPVIKVDKSYI</sequence>
<dbReference type="Pfam" id="PF16916">
    <property type="entry name" value="ZT_dimer"/>
    <property type="match status" value="1"/>
</dbReference>
<feature type="transmembrane region" description="Helical" evidence="7">
    <location>
        <begin position="192"/>
        <end position="211"/>
    </location>
</feature>
<gene>
    <name evidence="10" type="ORF">F7O84_15055</name>
</gene>
<organism evidence="10 11">
    <name type="scientific">Candidatus Galacturonatibacter soehngenii</name>
    <dbReference type="NCBI Taxonomy" id="2307010"/>
    <lineage>
        <taxon>Bacteria</taxon>
        <taxon>Bacillati</taxon>
        <taxon>Bacillota</taxon>
        <taxon>Clostridia</taxon>
        <taxon>Lachnospirales</taxon>
        <taxon>Lachnospiraceae</taxon>
        <taxon>Candidatus Galacturonatibacter</taxon>
    </lineage>
</organism>
<feature type="transmembrane region" description="Helical" evidence="7">
    <location>
        <begin position="24"/>
        <end position="42"/>
    </location>
</feature>
<name>A0A7V7QHX8_9FIRM</name>
<dbReference type="SUPFAM" id="SSF160240">
    <property type="entry name" value="Cation efflux protein cytoplasmic domain-like"/>
    <property type="match status" value="1"/>
</dbReference>
<dbReference type="FunFam" id="1.20.1510.10:FF:000006">
    <property type="entry name" value="Divalent cation efflux transporter"/>
    <property type="match status" value="1"/>
</dbReference>
<accession>A0A7V7QHX8</accession>
<reference evidence="10 11" key="2">
    <citation type="submission" date="2020-02" db="EMBL/GenBank/DDBJ databases">
        <title>Candidatus Galacturonibacter soehngenii shows hetero-acetogenic catabolism of galacturonic acid but lacks a canonical carbon monoxide dehydrogenase/acetyl-CoA synthase complex.</title>
        <authorList>
            <person name="Diender M."/>
            <person name="Stouten G.R."/>
            <person name="Petersen J.F."/>
            <person name="Nielsen P.H."/>
            <person name="Dueholm M.S."/>
            <person name="Pronk J.T."/>
            <person name="Van Loosdrecht M.C.M."/>
        </authorList>
    </citation>
    <scope>NUCLEOTIDE SEQUENCE [LARGE SCALE GENOMIC DNA]</scope>
    <source>
        <strain evidence="10">GalUA</strain>
    </source>
</reference>
<dbReference type="Proteomes" id="UP000461768">
    <property type="component" value="Unassembled WGS sequence"/>
</dbReference>
<dbReference type="EMBL" id="WAGX01000007">
    <property type="protein sequence ID" value="KAB1435703.1"/>
    <property type="molecule type" value="Genomic_DNA"/>
</dbReference>
<feature type="transmembrane region" description="Helical" evidence="7">
    <location>
        <begin position="96"/>
        <end position="114"/>
    </location>
</feature>
<evidence type="ECO:0000259" key="9">
    <source>
        <dbReference type="Pfam" id="PF16916"/>
    </source>
</evidence>
<keyword evidence="5 7" id="KW-1133">Transmembrane helix</keyword>
<proteinExistence type="inferred from homology"/>
<evidence type="ECO:0000256" key="4">
    <source>
        <dbReference type="ARBA" id="ARBA00022692"/>
    </source>
</evidence>
<feature type="transmembrane region" description="Helical" evidence="7">
    <location>
        <begin position="126"/>
        <end position="147"/>
    </location>
</feature>
<evidence type="ECO:0000259" key="8">
    <source>
        <dbReference type="Pfam" id="PF01545"/>
    </source>
</evidence>
<dbReference type="InterPro" id="IPR058533">
    <property type="entry name" value="Cation_efflux_TM"/>
</dbReference>
<comment type="similarity">
    <text evidence="2">Belongs to the cation diffusion facilitator (CDF) transporter (TC 2.A.4) family.</text>
</comment>
<evidence type="ECO:0000313" key="11">
    <source>
        <dbReference type="Proteomes" id="UP000461768"/>
    </source>
</evidence>
<dbReference type="PANTHER" id="PTHR43840:SF15">
    <property type="entry name" value="MITOCHONDRIAL METAL TRANSPORTER 1-RELATED"/>
    <property type="match status" value="1"/>
</dbReference>
<dbReference type="RefSeq" id="WP_151147110.1">
    <property type="nucleotide sequence ID" value="NZ_WAGX01000007.1"/>
</dbReference>
<keyword evidence="6 7" id="KW-0472">Membrane</keyword>
<dbReference type="InterPro" id="IPR002524">
    <property type="entry name" value="Cation_efflux"/>
</dbReference>
<comment type="subcellular location">
    <subcellularLocation>
        <location evidence="1">Membrane</location>
        <topology evidence="1">Multi-pass membrane protein</topology>
    </subcellularLocation>
</comment>
<dbReference type="Gene3D" id="3.30.70.1350">
    <property type="entry name" value="Cation efflux protein, cytoplasmic domain"/>
    <property type="match status" value="1"/>
</dbReference>
<dbReference type="AlphaFoldDB" id="A0A7V7QHX8"/>
<dbReference type="InterPro" id="IPR050291">
    <property type="entry name" value="CDF_Transporter"/>
</dbReference>
<feature type="domain" description="Cation efflux protein transmembrane" evidence="8">
    <location>
        <begin position="30"/>
        <end position="222"/>
    </location>
</feature>
<feature type="transmembrane region" description="Helical" evidence="7">
    <location>
        <begin position="167"/>
        <end position="185"/>
    </location>
</feature>
<dbReference type="InterPro" id="IPR027469">
    <property type="entry name" value="Cation_efflux_TMD_sf"/>
</dbReference>
<comment type="caution">
    <text evidence="10">The sequence shown here is derived from an EMBL/GenBank/DDBJ whole genome shotgun (WGS) entry which is preliminary data.</text>
</comment>
<evidence type="ECO:0000256" key="1">
    <source>
        <dbReference type="ARBA" id="ARBA00004141"/>
    </source>
</evidence>
<dbReference type="GO" id="GO:0016020">
    <property type="term" value="C:membrane"/>
    <property type="evidence" value="ECO:0007669"/>
    <property type="project" value="UniProtKB-SubCell"/>
</dbReference>
<evidence type="ECO:0000256" key="2">
    <source>
        <dbReference type="ARBA" id="ARBA00008114"/>
    </source>
</evidence>
<keyword evidence="3" id="KW-0813">Transport</keyword>
<dbReference type="InterPro" id="IPR027470">
    <property type="entry name" value="Cation_efflux_CTD"/>
</dbReference>